<dbReference type="Gene3D" id="2.170.150.20">
    <property type="entry name" value="Peptide methionine sulfoxide reductase"/>
    <property type="match status" value="1"/>
</dbReference>
<dbReference type="HOGENOM" id="CLU_114661_1_0_1"/>
<name>B3S464_TRIAD</name>
<keyword evidence="3" id="KW-0732">Signal</keyword>
<dbReference type="OrthoDB" id="5778218at2759"/>
<dbReference type="CTD" id="6756347"/>
<feature type="signal peptide" evidence="3">
    <location>
        <begin position="1"/>
        <end position="20"/>
    </location>
</feature>
<evidence type="ECO:0000313" key="6">
    <source>
        <dbReference type="Proteomes" id="UP000009022"/>
    </source>
</evidence>
<accession>B3S464</accession>
<dbReference type="FunFam" id="2.170.150.20:FF:000013">
    <property type="entry name" value="protein cereblon homolog"/>
    <property type="match status" value="1"/>
</dbReference>
<dbReference type="GO" id="GO:0046872">
    <property type="term" value="F:metal ion binding"/>
    <property type="evidence" value="ECO:0007669"/>
    <property type="project" value="UniProtKB-KW"/>
</dbReference>
<dbReference type="InterPro" id="IPR004910">
    <property type="entry name" value="Yippee/Mis18/Cereblon"/>
</dbReference>
<reference evidence="5 6" key="1">
    <citation type="journal article" date="2008" name="Nature">
        <title>The Trichoplax genome and the nature of placozoans.</title>
        <authorList>
            <person name="Srivastava M."/>
            <person name="Begovic E."/>
            <person name="Chapman J."/>
            <person name="Putnam N.H."/>
            <person name="Hellsten U."/>
            <person name="Kawashima T."/>
            <person name="Kuo A."/>
            <person name="Mitros T."/>
            <person name="Salamov A."/>
            <person name="Carpenter M.L."/>
            <person name="Signorovitch A.Y."/>
            <person name="Moreno M.A."/>
            <person name="Kamm K."/>
            <person name="Grimwood J."/>
            <person name="Schmutz J."/>
            <person name="Shapiro H."/>
            <person name="Grigoriev I.V."/>
            <person name="Buss L.W."/>
            <person name="Schierwater B."/>
            <person name="Dellaporta S.L."/>
            <person name="Rokhsar D.S."/>
        </authorList>
    </citation>
    <scope>NUCLEOTIDE SEQUENCE [LARGE SCALE GENOMIC DNA]</scope>
    <source>
        <strain evidence="5 6">Grell-BS-1999</strain>
    </source>
</reference>
<dbReference type="InterPro" id="IPR034750">
    <property type="entry name" value="CULT"/>
</dbReference>
<dbReference type="CDD" id="cd15777">
    <property type="entry name" value="CRBN_C_like"/>
    <property type="match status" value="1"/>
</dbReference>
<proteinExistence type="predicted"/>
<feature type="domain" description="CULT" evidence="4">
    <location>
        <begin position="25"/>
        <end position="149"/>
    </location>
</feature>
<dbReference type="Pfam" id="PF03226">
    <property type="entry name" value="Yippee-Mis18"/>
    <property type="match status" value="1"/>
</dbReference>
<sequence>MSNLLSLCMLVIFSITWLNAKDFPIEIILCRHCGFELTNSSAVINVATDKADRTINHTKLGNTSINVQKFLNPNGQPFNVFTVKDANVKQVTEPIDQFSWFPGYSWTVVSCPKCGIHLGWLFKNISPKLRQNTITQFVGLIYDQVVSENFHVSSHVWVSITAKSLNSILIINLLSTVEIIEIAV</sequence>
<dbReference type="STRING" id="10228.B3S464"/>
<evidence type="ECO:0000313" key="5">
    <source>
        <dbReference type="EMBL" id="EDV22591.1"/>
    </source>
</evidence>
<keyword evidence="1" id="KW-0479">Metal-binding</keyword>
<dbReference type="eggNOG" id="KOG1400">
    <property type="taxonomic scope" value="Eukaryota"/>
</dbReference>
<keyword evidence="6" id="KW-1185">Reference proteome</keyword>
<evidence type="ECO:0000256" key="3">
    <source>
        <dbReference type="SAM" id="SignalP"/>
    </source>
</evidence>
<dbReference type="PhylomeDB" id="B3S464"/>
<gene>
    <name evidence="5" type="ORF">TRIADDRAFT_58968</name>
</gene>
<protein>
    <recommendedName>
        <fullName evidence="4">CULT domain-containing protein</fullName>
    </recommendedName>
</protein>
<dbReference type="InParanoid" id="B3S464"/>
<organism evidence="5 6">
    <name type="scientific">Trichoplax adhaerens</name>
    <name type="common">Trichoplax reptans</name>
    <dbReference type="NCBI Taxonomy" id="10228"/>
    <lineage>
        <taxon>Eukaryota</taxon>
        <taxon>Metazoa</taxon>
        <taxon>Placozoa</taxon>
        <taxon>Uniplacotomia</taxon>
        <taxon>Trichoplacea</taxon>
        <taxon>Trichoplacidae</taxon>
        <taxon>Trichoplax</taxon>
    </lineage>
</organism>
<keyword evidence="2" id="KW-0862">Zinc</keyword>
<dbReference type="EMBL" id="DS985249">
    <property type="protein sequence ID" value="EDV22591.1"/>
    <property type="molecule type" value="Genomic_DNA"/>
</dbReference>
<dbReference type="KEGG" id="tad:TRIADDRAFT_58968"/>
<evidence type="ECO:0000256" key="1">
    <source>
        <dbReference type="ARBA" id="ARBA00022723"/>
    </source>
</evidence>
<dbReference type="RefSeq" id="XP_002115135.1">
    <property type="nucleotide sequence ID" value="XM_002115099.1"/>
</dbReference>
<dbReference type="GeneID" id="6756347"/>
<feature type="chain" id="PRO_5002797293" description="CULT domain-containing protein" evidence="3">
    <location>
        <begin position="21"/>
        <end position="184"/>
    </location>
</feature>
<evidence type="ECO:0000259" key="4">
    <source>
        <dbReference type="PROSITE" id="PS51788"/>
    </source>
</evidence>
<evidence type="ECO:0000256" key="2">
    <source>
        <dbReference type="ARBA" id="ARBA00022833"/>
    </source>
</evidence>
<dbReference type="AlphaFoldDB" id="B3S464"/>
<dbReference type="Proteomes" id="UP000009022">
    <property type="component" value="Unassembled WGS sequence"/>
</dbReference>
<dbReference type="PROSITE" id="PS51788">
    <property type="entry name" value="CULT"/>
    <property type="match status" value="1"/>
</dbReference>
<dbReference type="OMA" id="DRTINHT"/>